<feature type="domain" description="D-isomer specific 2-hydroxyacid dehydrogenase NAD-binding" evidence="6">
    <location>
        <begin position="105"/>
        <end position="283"/>
    </location>
</feature>
<comment type="similarity">
    <text evidence="1 4">Belongs to the D-isomer specific 2-hydroxyacid dehydrogenase family.</text>
</comment>
<dbReference type="GO" id="GO:0016616">
    <property type="term" value="F:oxidoreductase activity, acting on the CH-OH group of donors, NAD or NADP as acceptor"/>
    <property type="evidence" value="ECO:0007669"/>
    <property type="project" value="InterPro"/>
</dbReference>
<dbReference type="PANTHER" id="PTHR42789">
    <property type="entry name" value="D-ISOMER SPECIFIC 2-HYDROXYACID DEHYDROGENASE FAMILY PROTEIN (AFU_ORTHOLOGUE AFUA_6G10090)"/>
    <property type="match status" value="1"/>
</dbReference>
<dbReference type="Gene3D" id="3.40.50.720">
    <property type="entry name" value="NAD(P)-binding Rossmann-like Domain"/>
    <property type="match status" value="2"/>
</dbReference>
<keyword evidence="8" id="KW-1185">Reference proteome</keyword>
<evidence type="ECO:0000259" key="5">
    <source>
        <dbReference type="Pfam" id="PF00389"/>
    </source>
</evidence>
<sequence length="316" mass="33641">MTRCFITQPIHADALEFLRANGVTPQYASSPDMDAVIAEIGDAQAVITRDLGFSAQALARAPALRVVAYHGAGVNKVAIAEAAARGIFVTRTPEMNSRSVAEMAIGMMLAVARQLIPADRAVRDGQWAFRYAARGIELHGKTLALVGFGAIARHVADIAAQGLGMRVLAYSPSVPDDVFARHGVPRRTDIHAMLREADFVSLHRPSNARDPFVMDAQAFATLRRGAVLVNTSRGAAVDRAALIAALQEGRLAGAALDVLPEEPPALTDPLLHAPNLILAPHLGAATDEALRRMAMMCAQQVLDVLAGREPAHIVRP</sequence>
<keyword evidence="2 4" id="KW-0560">Oxidoreductase</keyword>
<accession>A0A939KRM7</accession>
<name>A0A939KRM7_9PROT</name>
<evidence type="ECO:0000259" key="6">
    <source>
        <dbReference type="Pfam" id="PF02826"/>
    </source>
</evidence>
<dbReference type="InterPro" id="IPR050857">
    <property type="entry name" value="D-2-hydroxyacid_DH"/>
</dbReference>
<gene>
    <name evidence="7" type="ORF">J2D77_09925</name>
</gene>
<evidence type="ECO:0000256" key="3">
    <source>
        <dbReference type="ARBA" id="ARBA00023027"/>
    </source>
</evidence>
<dbReference type="InterPro" id="IPR006140">
    <property type="entry name" value="D-isomer_DH_NAD-bd"/>
</dbReference>
<reference evidence="7" key="1">
    <citation type="submission" date="2021-03" db="EMBL/GenBank/DDBJ databases">
        <title>The complete genome sequence of Acetobacter sp. TBRC 12339.</title>
        <authorList>
            <person name="Charoenyingcharoen P."/>
            <person name="Yukphan P."/>
        </authorList>
    </citation>
    <scope>NUCLEOTIDE SEQUENCE</scope>
    <source>
        <strain evidence="7">TBRC 12339</strain>
    </source>
</reference>
<dbReference type="RefSeq" id="WP_207846123.1">
    <property type="nucleotide sequence ID" value="NZ_JAFVMH010000004.1"/>
</dbReference>
<dbReference type="GO" id="GO:0051287">
    <property type="term" value="F:NAD binding"/>
    <property type="evidence" value="ECO:0007669"/>
    <property type="project" value="InterPro"/>
</dbReference>
<dbReference type="InterPro" id="IPR036291">
    <property type="entry name" value="NAD(P)-bd_dom_sf"/>
</dbReference>
<dbReference type="PANTHER" id="PTHR42789:SF1">
    <property type="entry name" value="D-ISOMER SPECIFIC 2-HYDROXYACID DEHYDROGENASE FAMILY PROTEIN (AFU_ORTHOLOGUE AFUA_6G10090)"/>
    <property type="match status" value="1"/>
</dbReference>
<comment type="caution">
    <text evidence="7">The sequence shown here is derived from an EMBL/GenBank/DDBJ whole genome shotgun (WGS) entry which is preliminary data.</text>
</comment>
<dbReference type="Pfam" id="PF02826">
    <property type="entry name" value="2-Hacid_dh_C"/>
    <property type="match status" value="1"/>
</dbReference>
<dbReference type="AlphaFoldDB" id="A0A939KRM7"/>
<evidence type="ECO:0000256" key="1">
    <source>
        <dbReference type="ARBA" id="ARBA00005854"/>
    </source>
</evidence>
<evidence type="ECO:0000256" key="4">
    <source>
        <dbReference type="RuleBase" id="RU003719"/>
    </source>
</evidence>
<dbReference type="SUPFAM" id="SSF51735">
    <property type="entry name" value="NAD(P)-binding Rossmann-fold domains"/>
    <property type="match status" value="1"/>
</dbReference>
<evidence type="ECO:0000313" key="7">
    <source>
        <dbReference type="EMBL" id="MBO1325466.1"/>
    </source>
</evidence>
<protein>
    <submittedName>
        <fullName evidence="7">Hydroxyacid dehydrogenase</fullName>
    </submittedName>
</protein>
<dbReference type="Proteomes" id="UP000664073">
    <property type="component" value="Unassembled WGS sequence"/>
</dbReference>
<proteinExistence type="inferred from homology"/>
<feature type="domain" description="D-isomer specific 2-hydroxyacid dehydrogenase catalytic" evidence="5">
    <location>
        <begin position="5"/>
        <end position="314"/>
    </location>
</feature>
<keyword evidence="3" id="KW-0520">NAD</keyword>
<dbReference type="EMBL" id="JAFVMH010000004">
    <property type="protein sequence ID" value="MBO1325466.1"/>
    <property type="molecule type" value="Genomic_DNA"/>
</dbReference>
<evidence type="ECO:0000313" key="8">
    <source>
        <dbReference type="Proteomes" id="UP000664073"/>
    </source>
</evidence>
<organism evidence="7 8">
    <name type="scientific">Acetobacter garciniae</name>
    <dbReference type="NCBI Taxonomy" id="2817435"/>
    <lineage>
        <taxon>Bacteria</taxon>
        <taxon>Pseudomonadati</taxon>
        <taxon>Pseudomonadota</taxon>
        <taxon>Alphaproteobacteria</taxon>
        <taxon>Acetobacterales</taxon>
        <taxon>Acetobacteraceae</taxon>
        <taxon>Acetobacter</taxon>
    </lineage>
</organism>
<dbReference type="Pfam" id="PF00389">
    <property type="entry name" value="2-Hacid_dh"/>
    <property type="match status" value="1"/>
</dbReference>
<dbReference type="CDD" id="cd12173">
    <property type="entry name" value="PGDH_4"/>
    <property type="match status" value="1"/>
</dbReference>
<dbReference type="InterPro" id="IPR006139">
    <property type="entry name" value="D-isomer_2_OHA_DH_cat_dom"/>
</dbReference>
<dbReference type="SUPFAM" id="SSF52283">
    <property type="entry name" value="Formate/glycerate dehydrogenase catalytic domain-like"/>
    <property type="match status" value="1"/>
</dbReference>
<evidence type="ECO:0000256" key="2">
    <source>
        <dbReference type="ARBA" id="ARBA00023002"/>
    </source>
</evidence>